<dbReference type="Proteomes" id="UP000268093">
    <property type="component" value="Unassembled WGS sequence"/>
</dbReference>
<name>A0A433D957_9FUNG</name>
<keyword evidence="2" id="KW-1185">Reference proteome</keyword>
<comment type="caution">
    <text evidence="1">The sequence shown here is derived from an EMBL/GenBank/DDBJ whole genome shotgun (WGS) entry which is preliminary data.</text>
</comment>
<protein>
    <submittedName>
        <fullName evidence="1">Uncharacterized protein</fullName>
    </submittedName>
</protein>
<gene>
    <name evidence="1" type="ORF">BC936DRAFT_145815</name>
</gene>
<sequence>MRGFRFANPTPPNYLAPLVRCASFVSTSSGLLDNDGASCSIRQRVARSHQQPLTTGREDQQASAEAWGEELYELNVVIAVLYLVVVHRSFWTQLSFIHHPSFIVHHLSSILQVN</sequence>
<evidence type="ECO:0000313" key="2">
    <source>
        <dbReference type="Proteomes" id="UP000268093"/>
    </source>
</evidence>
<proteinExistence type="predicted"/>
<dbReference type="AlphaFoldDB" id="A0A433D957"/>
<accession>A0A433D957</accession>
<reference evidence="1 2" key="1">
    <citation type="journal article" date="2018" name="New Phytol.">
        <title>Phylogenomics of Endogonaceae and evolution of mycorrhizas within Mucoromycota.</title>
        <authorList>
            <person name="Chang Y."/>
            <person name="Desiro A."/>
            <person name="Na H."/>
            <person name="Sandor L."/>
            <person name="Lipzen A."/>
            <person name="Clum A."/>
            <person name="Barry K."/>
            <person name="Grigoriev I.V."/>
            <person name="Martin F.M."/>
            <person name="Stajich J.E."/>
            <person name="Smith M.E."/>
            <person name="Bonito G."/>
            <person name="Spatafora J.W."/>
        </authorList>
    </citation>
    <scope>NUCLEOTIDE SEQUENCE [LARGE SCALE GENOMIC DNA]</scope>
    <source>
        <strain evidence="1 2">GMNB39</strain>
    </source>
</reference>
<evidence type="ECO:0000313" key="1">
    <source>
        <dbReference type="EMBL" id="RUP47365.1"/>
    </source>
</evidence>
<dbReference type="EMBL" id="RBNI01004618">
    <property type="protein sequence ID" value="RUP47365.1"/>
    <property type="molecule type" value="Genomic_DNA"/>
</dbReference>
<organism evidence="1 2">
    <name type="scientific">Jimgerdemannia flammicorona</name>
    <dbReference type="NCBI Taxonomy" id="994334"/>
    <lineage>
        <taxon>Eukaryota</taxon>
        <taxon>Fungi</taxon>
        <taxon>Fungi incertae sedis</taxon>
        <taxon>Mucoromycota</taxon>
        <taxon>Mucoromycotina</taxon>
        <taxon>Endogonomycetes</taxon>
        <taxon>Endogonales</taxon>
        <taxon>Endogonaceae</taxon>
        <taxon>Jimgerdemannia</taxon>
    </lineage>
</organism>